<dbReference type="Proteomes" id="UP000244446">
    <property type="component" value="Unassembled WGS sequence"/>
</dbReference>
<evidence type="ECO:0000256" key="1">
    <source>
        <dbReference type="SAM" id="Phobius"/>
    </source>
</evidence>
<keyword evidence="1" id="KW-0472">Membrane</keyword>
<keyword evidence="1" id="KW-0812">Transmembrane</keyword>
<comment type="caution">
    <text evidence="2">The sequence shown here is derived from an EMBL/GenBank/DDBJ whole genome shotgun (WGS) entry which is preliminary data.</text>
</comment>
<protein>
    <submittedName>
        <fullName evidence="2">YIP1 family protein</fullName>
    </submittedName>
</protein>
<keyword evidence="1" id="KW-1133">Transmembrane helix</keyword>
<feature type="transmembrane region" description="Helical" evidence="1">
    <location>
        <begin position="31"/>
        <end position="49"/>
    </location>
</feature>
<dbReference type="RefSeq" id="WP_108693404.1">
    <property type="nucleotide sequence ID" value="NZ_QCYH01000016.1"/>
</dbReference>
<name>A0A2T7G329_9RHOB</name>
<proteinExistence type="predicted"/>
<feature type="transmembrane region" description="Helical" evidence="1">
    <location>
        <begin position="106"/>
        <end position="128"/>
    </location>
</feature>
<evidence type="ECO:0000313" key="3">
    <source>
        <dbReference type="Proteomes" id="UP000244446"/>
    </source>
</evidence>
<feature type="transmembrane region" description="Helical" evidence="1">
    <location>
        <begin position="69"/>
        <end position="94"/>
    </location>
</feature>
<dbReference type="EMBL" id="QCYH01000016">
    <property type="protein sequence ID" value="PVA08806.1"/>
    <property type="molecule type" value="Genomic_DNA"/>
</dbReference>
<gene>
    <name evidence="2" type="ORF">DC366_17045</name>
</gene>
<keyword evidence="3" id="KW-1185">Reference proteome</keyword>
<sequence length="165" mass="17728">MAAARDIVATYRGPGAVMRRLLAMGQREDRALVILMAGCVVMFIAQWPRLARQAYITGEELNPLLGGALLAWAFIAPLIFYVIALLSHLVARLFGGRGTAFGARMALFWALLAASPLVLLHGLVAGFIGPGPGLTLVGAAWLIAFVLFWALGLREAEWGTGRIRT</sequence>
<dbReference type="OrthoDB" id="7771437at2"/>
<organism evidence="2 3">
    <name type="scientific">Pelagivirga sediminicola</name>
    <dbReference type="NCBI Taxonomy" id="2170575"/>
    <lineage>
        <taxon>Bacteria</taxon>
        <taxon>Pseudomonadati</taxon>
        <taxon>Pseudomonadota</taxon>
        <taxon>Alphaproteobacteria</taxon>
        <taxon>Rhodobacterales</taxon>
        <taxon>Paracoccaceae</taxon>
        <taxon>Pelagivirga</taxon>
    </lineage>
</organism>
<dbReference type="AlphaFoldDB" id="A0A2T7G329"/>
<feature type="transmembrane region" description="Helical" evidence="1">
    <location>
        <begin position="134"/>
        <end position="153"/>
    </location>
</feature>
<accession>A0A2T7G329</accession>
<evidence type="ECO:0000313" key="2">
    <source>
        <dbReference type="EMBL" id="PVA08806.1"/>
    </source>
</evidence>
<reference evidence="2 3" key="1">
    <citation type="submission" date="2018-04" db="EMBL/GenBank/DDBJ databases">
        <title>Pelagivirga bohaiensis gen. nov., sp. nov., a bacterium isolated from the Bohai Sea.</title>
        <authorList>
            <person name="Ji X."/>
        </authorList>
    </citation>
    <scope>NUCLEOTIDE SEQUENCE [LARGE SCALE GENOMIC DNA]</scope>
    <source>
        <strain evidence="2 3">BH-SD19</strain>
    </source>
</reference>